<dbReference type="OrthoDB" id="2156052at2759"/>
<reference evidence="2" key="1">
    <citation type="submission" date="2022-12" db="EMBL/GenBank/DDBJ databases">
        <authorList>
            <person name="Petersen C."/>
        </authorList>
    </citation>
    <scope>NUCLEOTIDE SEQUENCE</scope>
    <source>
        <strain evidence="2">IBT 3081</strain>
    </source>
</reference>
<feature type="region of interest" description="Disordered" evidence="1">
    <location>
        <begin position="118"/>
        <end position="147"/>
    </location>
</feature>
<comment type="caution">
    <text evidence="2">The sequence shown here is derived from an EMBL/GenBank/DDBJ whole genome shotgun (WGS) entry which is preliminary data.</text>
</comment>
<feature type="region of interest" description="Disordered" evidence="1">
    <location>
        <begin position="1"/>
        <end position="28"/>
    </location>
</feature>
<reference evidence="2" key="2">
    <citation type="journal article" date="2023" name="IMA Fungus">
        <title>Comparative genomic study of the Penicillium genus elucidates a diverse pangenome and 15 lateral gene transfer events.</title>
        <authorList>
            <person name="Petersen C."/>
            <person name="Sorensen T."/>
            <person name="Nielsen M.R."/>
            <person name="Sondergaard T.E."/>
            <person name="Sorensen J.L."/>
            <person name="Fitzpatrick D.A."/>
            <person name="Frisvad J.C."/>
            <person name="Nielsen K.L."/>
        </authorList>
    </citation>
    <scope>NUCLEOTIDE SEQUENCE</scope>
    <source>
        <strain evidence="2">IBT 3081</strain>
    </source>
</reference>
<dbReference type="GeneID" id="81460413"/>
<evidence type="ECO:0000313" key="3">
    <source>
        <dbReference type="Proteomes" id="UP001147752"/>
    </source>
</evidence>
<feature type="compositionally biased region" description="Basic and acidic residues" evidence="1">
    <location>
        <begin position="11"/>
        <end position="28"/>
    </location>
</feature>
<proteinExistence type="predicted"/>
<evidence type="ECO:0000313" key="2">
    <source>
        <dbReference type="EMBL" id="KAJ5385589.1"/>
    </source>
</evidence>
<gene>
    <name evidence="2" type="ORF">N7517_003500</name>
</gene>
<accession>A0A9W9VM10</accession>
<name>A0A9W9VM10_9EURO</name>
<dbReference type="RefSeq" id="XP_056585365.1">
    <property type="nucleotide sequence ID" value="XM_056721230.1"/>
</dbReference>
<dbReference type="Proteomes" id="UP001147752">
    <property type="component" value="Unassembled WGS sequence"/>
</dbReference>
<dbReference type="AlphaFoldDB" id="A0A9W9VM10"/>
<dbReference type="EMBL" id="JAPZBT010000001">
    <property type="protein sequence ID" value="KAJ5385589.1"/>
    <property type="molecule type" value="Genomic_DNA"/>
</dbReference>
<organism evidence="2 3">
    <name type="scientific">Penicillium concentricum</name>
    <dbReference type="NCBI Taxonomy" id="293559"/>
    <lineage>
        <taxon>Eukaryota</taxon>
        <taxon>Fungi</taxon>
        <taxon>Dikarya</taxon>
        <taxon>Ascomycota</taxon>
        <taxon>Pezizomycotina</taxon>
        <taxon>Eurotiomycetes</taxon>
        <taxon>Eurotiomycetidae</taxon>
        <taxon>Eurotiales</taxon>
        <taxon>Aspergillaceae</taxon>
        <taxon>Penicillium</taxon>
    </lineage>
</organism>
<evidence type="ECO:0000256" key="1">
    <source>
        <dbReference type="SAM" id="MobiDB-lite"/>
    </source>
</evidence>
<keyword evidence="3" id="KW-1185">Reference proteome</keyword>
<protein>
    <submittedName>
        <fullName evidence="2">Uncharacterized protein</fullName>
    </submittedName>
</protein>
<feature type="compositionally biased region" description="Polar residues" evidence="1">
    <location>
        <begin position="120"/>
        <end position="137"/>
    </location>
</feature>
<sequence length="285" mass="32321">MAINSSPDPMSLEKLKQTEERSRQDEERTRMTTFMELIRLSHVLLSQPMRVGELSKSTAGTIPAPAGKYCPKRLQPWTDCPAQQQELYDAVCGYLQSEDAPRLFPPLIELEGHHRRLTNRPVNPWTSSQVTFSPSSRQEARNDRSAQSCHDAQFAHQRRLLGLQTGEALDDGCPNVTLHRRSQDNLKHLINAEDLMRTLTETARLLEHAGHVPFKLTHAVYGYTVVGKGTTKGLWKEVSREAQIYHILRKVQGSAVPVFLGTIDLALIYFHDTRNISHMLFMGWG</sequence>